<accession>A0ABT2FRP9</accession>
<protein>
    <submittedName>
        <fullName evidence="2">Uncharacterized protein</fullName>
    </submittedName>
</protein>
<gene>
    <name evidence="2" type="ORF">L9G74_21600</name>
</gene>
<organism evidence="2 3">
    <name type="scientific">Shewanella electrica</name>
    <dbReference type="NCBI Taxonomy" id="515560"/>
    <lineage>
        <taxon>Bacteria</taxon>
        <taxon>Pseudomonadati</taxon>
        <taxon>Pseudomonadota</taxon>
        <taxon>Gammaproteobacteria</taxon>
        <taxon>Alteromonadales</taxon>
        <taxon>Shewanellaceae</taxon>
        <taxon>Shewanella</taxon>
    </lineage>
</organism>
<keyword evidence="3" id="KW-1185">Reference proteome</keyword>
<evidence type="ECO:0000313" key="3">
    <source>
        <dbReference type="Proteomes" id="UP001201549"/>
    </source>
</evidence>
<name>A0ABT2FRP9_9GAMM</name>
<feature type="compositionally biased region" description="Low complexity" evidence="1">
    <location>
        <begin position="37"/>
        <end position="55"/>
    </location>
</feature>
<dbReference type="Proteomes" id="UP001201549">
    <property type="component" value="Unassembled WGS sequence"/>
</dbReference>
<feature type="compositionally biased region" description="Polar residues" evidence="1">
    <location>
        <begin position="22"/>
        <end position="31"/>
    </location>
</feature>
<feature type="non-terminal residue" evidence="2">
    <location>
        <position position="82"/>
    </location>
</feature>
<sequence length="82" mass="8566">GSEYSELDLNVAAEIVLHTQNVQRSGSTSAFPPNPPFTAAQFPQGQPQQPAVPQLANPNSLASLISSLDGPTLQSLLAALQQ</sequence>
<feature type="non-terminal residue" evidence="2">
    <location>
        <position position="1"/>
    </location>
</feature>
<evidence type="ECO:0000313" key="2">
    <source>
        <dbReference type="EMBL" id="MCS4559018.1"/>
    </source>
</evidence>
<evidence type="ECO:0000256" key="1">
    <source>
        <dbReference type="SAM" id="MobiDB-lite"/>
    </source>
</evidence>
<reference evidence="3" key="2">
    <citation type="submission" date="2023-07" db="EMBL/GenBank/DDBJ databases">
        <title>Shewanella mangrovi sp. nov., an acetaldehyde- degrading bacterium isolated from mangrove sediment.</title>
        <authorList>
            <person name="Liu Y."/>
        </authorList>
    </citation>
    <scope>NUCLEOTIDE SEQUENCE [LARGE SCALE GENOMIC DNA]</scope>
    <source>
        <strain evidence="3">C32</strain>
    </source>
</reference>
<dbReference type="RefSeq" id="WP_238898892.1">
    <property type="nucleotide sequence ID" value="NZ_JAKOGG010000604.1"/>
</dbReference>
<proteinExistence type="predicted"/>
<dbReference type="EMBL" id="JAKOGG010000604">
    <property type="protein sequence ID" value="MCS4559018.1"/>
    <property type="molecule type" value="Genomic_DNA"/>
</dbReference>
<feature type="region of interest" description="Disordered" evidence="1">
    <location>
        <begin position="22"/>
        <end position="55"/>
    </location>
</feature>
<comment type="caution">
    <text evidence="2">The sequence shown here is derived from an EMBL/GenBank/DDBJ whole genome shotgun (WGS) entry which is preliminary data.</text>
</comment>
<reference evidence="2 3" key="1">
    <citation type="submission" date="2022-02" db="EMBL/GenBank/DDBJ databases">
        <authorList>
            <person name="Zhuang L."/>
        </authorList>
    </citation>
    <scope>NUCLEOTIDE SEQUENCE [LARGE SCALE GENOMIC DNA]</scope>
    <source>
        <strain evidence="2 3">C32</strain>
    </source>
</reference>